<dbReference type="PANTHER" id="PTHR43393:SF3">
    <property type="entry name" value="LYSINE DECARBOXYLASE-LIKE PROTEIN"/>
    <property type="match status" value="1"/>
</dbReference>
<sequence length="307" mass="34332">MNELKKDENQFKNKIVVDGETYTPTIKAYKNFDFLMSGGARPIRILCEYYEPLTRLETLGIEATILFFASARAHSPEKHAKVVAQTEKDLAAAKEGTPEHTKVKADLLRLQRLKWMCQFHKPIRELAKKLSEWGVKRAAQDLKKVSVCSGGGPGLMEAANKGASEVKGSGSVGMGISVPYQKGLNPGVTNDLGFLFHYFFTRKYWMANICHGLVAFPGGFGTMDELFEIMTLVQTGKHPDIPFVLFGKKFWNTVVNWDCLVEMGTVSPRDVERLYITDDVEDAFKYITSYIDKSETANKPATSAPKN</sequence>
<evidence type="ECO:0008006" key="2">
    <source>
        <dbReference type="Google" id="ProtNLM"/>
    </source>
</evidence>
<dbReference type="SUPFAM" id="SSF102405">
    <property type="entry name" value="MCP/YpsA-like"/>
    <property type="match status" value="1"/>
</dbReference>
<dbReference type="AlphaFoldDB" id="A0A7S0DLT3"/>
<organism evidence="1">
    <name type="scientific">Amorphochlora amoebiformis</name>
    <dbReference type="NCBI Taxonomy" id="1561963"/>
    <lineage>
        <taxon>Eukaryota</taxon>
        <taxon>Sar</taxon>
        <taxon>Rhizaria</taxon>
        <taxon>Cercozoa</taxon>
        <taxon>Chlorarachniophyceae</taxon>
        <taxon>Amorphochlora</taxon>
    </lineage>
</organism>
<protein>
    <recommendedName>
        <fullName evidence="2">Cytokinin riboside 5'-monophosphate phosphoribohydrolase</fullName>
    </recommendedName>
</protein>
<dbReference type="Gene3D" id="3.40.50.450">
    <property type="match status" value="1"/>
</dbReference>
<dbReference type="Pfam" id="PF03641">
    <property type="entry name" value="Lysine_decarbox"/>
    <property type="match status" value="1"/>
</dbReference>
<accession>A0A7S0DLT3</accession>
<name>A0A7S0DLT3_9EUKA</name>
<dbReference type="InterPro" id="IPR031100">
    <property type="entry name" value="LOG_fam"/>
</dbReference>
<dbReference type="InterPro" id="IPR052341">
    <property type="entry name" value="LOG_family_nucleotidases"/>
</dbReference>
<dbReference type="EMBL" id="HBEM01022366">
    <property type="protein sequence ID" value="CAD8456298.1"/>
    <property type="molecule type" value="Transcribed_RNA"/>
</dbReference>
<reference evidence="1" key="1">
    <citation type="submission" date="2021-01" db="EMBL/GenBank/DDBJ databases">
        <authorList>
            <person name="Corre E."/>
            <person name="Pelletier E."/>
            <person name="Niang G."/>
            <person name="Scheremetjew M."/>
            <person name="Finn R."/>
            <person name="Kale V."/>
            <person name="Holt S."/>
            <person name="Cochrane G."/>
            <person name="Meng A."/>
            <person name="Brown T."/>
            <person name="Cohen L."/>
        </authorList>
    </citation>
    <scope>NUCLEOTIDE SEQUENCE</scope>
    <source>
        <strain evidence="1">CCMP2058</strain>
    </source>
</reference>
<dbReference type="GO" id="GO:0005829">
    <property type="term" value="C:cytosol"/>
    <property type="evidence" value="ECO:0007669"/>
    <property type="project" value="TreeGrafter"/>
</dbReference>
<dbReference type="PANTHER" id="PTHR43393">
    <property type="entry name" value="CYTOKININ RIBOSIDE 5'-MONOPHOSPHATE PHOSPHORIBOHYDROLASE"/>
    <property type="match status" value="1"/>
</dbReference>
<gene>
    <name evidence="1" type="ORF">LAMO00422_LOCUS15244</name>
</gene>
<evidence type="ECO:0000313" key="1">
    <source>
        <dbReference type="EMBL" id="CAD8456298.1"/>
    </source>
</evidence>
<proteinExistence type="predicted"/>